<protein>
    <recommendedName>
        <fullName evidence="2">Inclusion body clearance protein IML2</fullName>
    </recommendedName>
    <alternativeName>
        <fullName evidence="3">Inclusion body clearance protein iml2</fullName>
    </alternativeName>
</protein>
<dbReference type="AlphaFoldDB" id="A0A9P6VKN3"/>
<evidence type="ECO:0000313" key="5">
    <source>
        <dbReference type="EMBL" id="KAG0650016.1"/>
    </source>
</evidence>
<dbReference type="OrthoDB" id="2154985at2759"/>
<evidence type="ECO:0000256" key="4">
    <source>
        <dbReference type="ARBA" id="ARBA00043897"/>
    </source>
</evidence>
<organism evidence="5 6">
    <name type="scientific">Hyphodiscus hymeniophilus</name>
    <dbReference type="NCBI Taxonomy" id="353542"/>
    <lineage>
        <taxon>Eukaryota</taxon>
        <taxon>Fungi</taxon>
        <taxon>Dikarya</taxon>
        <taxon>Ascomycota</taxon>
        <taxon>Pezizomycotina</taxon>
        <taxon>Leotiomycetes</taxon>
        <taxon>Helotiales</taxon>
        <taxon>Hyphodiscaceae</taxon>
        <taxon>Hyphodiscus</taxon>
    </lineage>
</organism>
<sequence>SAQSKLEDHSVGMSRWFKSAAKAHHPAMTADEEDAHLQSVETALLKLLDDDIGAADKILTEQNSSYHLLGRGISSFIASMLGVEKELLKEAATALQIAESRTWEDMKKAQKEPSAFRSEIYPPGTEYLLCYAIAQLTSAITAVMSGSVTQAISGFYKLRKAYLTLDGIMEVESQYFKKRASSRRTSAVSRRDTINRMKTQDSSNTQKMSGDAANPSIEAIMEKVPTLNEQAPDPNLIRTSTEVENALGPTISIPPILPTRTKSNLLDQDPESLGITSHTDIFIHSGTRLCYGILLVVFSMIENPIFNRILYIVGFKGDRERGTRYLWQASRFDNFNSAIAGISLLGYYNGLIGFCDILPTDPDAANDLSGYPKARCEALLECMIAKYPTSKLWRLEEARMLAYNHNLPAAVKILNDNSDGNMKQIAAINMFERSLSTMFVHDYESCAKSWIVCAEASSWSPCLYAYMTGASYLELYRNCRNSDLAKAKEWKKKATDYIRKGPPLAGRQKVMSKPLPFDVYITRKVRKWEERAKAWKVDLVDAIGTSPLAEMMCKFGNSTSDGNMANGIDLWNGIKKMAPEQLQKTMGILGWERTTHPEKHKADLDDTAICALLRASLLRNSGKCEEARSVLNTEILAHDRAAFKGHLKDDWALPSANYEMAALSWNEKDLEGVDSQAKVLDCEQWLMKTQKWGDAYVLDTRMSFKITTSLITVKRHKKIMGY</sequence>
<reference evidence="5" key="1">
    <citation type="submission" date="2019-07" db="EMBL/GenBank/DDBJ databases">
        <title>Hyphodiscus hymeniophilus genome sequencing and assembly.</title>
        <authorList>
            <person name="Kramer G."/>
            <person name="Nodwell J."/>
        </authorList>
    </citation>
    <scope>NUCLEOTIDE SEQUENCE</scope>
    <source>
        <strain evidence="5">ATCC 34498</strain>
    </source>
</reference>
<evidence type="ECO:0000313" key="6">
    <source>
        <dbReference type="Proteomes" id="UP000785200"/>
    </source>
</evidence>
<feature type="non-terminal residue" evidence="5">
    <location>
        <position position="1"/>
    </location>
</feature>
<dbReference type="Pfam" id="PF10300">
    <property type="entry name" value="Iml2-TPR_39"/>
    <property type="match status" value="1"/>
</dbReference>
<proteinExistence type="predicted"/>
<accession>A0A9P6VKN3</accession>
<gene>
    <name evidence="5" type="ORF">D0Z07_3892</name>
</gene>
<name>A0A9P6VKN3_9HELO</name>
<dbReference type="GO" id="GO:0005741">
    <property type="term" value="C:mitochondrial outer membrane"/>
    <property type="evidence" value="ECO:0007669"/>
    <property type="project" value="TreeGrafter"/>
</dbReference>
<dbReference type="PANTHER" id="PTHR31859:SF1">
    <property type="entry name" value="TETRATRICOPEPTIDE REPEAT PROTEIN 39C"/>
    <property type="match status" value="1"/>
</dbReference>
<evidence type="ECO:0000256" key="1">
    <source>
        <dbReference type="ARBA" id="ARBA00011408"/>
    </source>
</evidence>
<dbReference type="PANTHER" id="PTHR31859">
    <property type="entry name" value="TETRATRICOPEPTIDE REPEAT PROTEIN 39 FAMILY MEMBER"/>
    <property type="match status" value="1"/>
</dbReference>
<keyword evidence="6" id="KW-1185">Reference proteome</keyword>
<evidence type="ECO:0000256" key="2">
    <source>
        <dbReference type="ARBA" id="ARBA00018424"/>
    </source>
</evidence>
<dbReference type="Proteomes" id="UP000785200">
    <property type="component" value="Unassembled WGS sequence"/>
</dbReference>
<comment type="caution">
    <text evidence="5">The sequence shown here is derived from an EMBL/GenBank/DDBJ whole genome shotgun (WGS) entry which is preliminary data.</text>
</comment>
<dbReference type="EMBL" id="VNKQ01000007">
    <property type="protein sequence ID" value="KAG0650016.1"/>
    <property type="molecule type" value="Genomic_DNA"/>
</dbReference>
<evidence type="ECO:0000256" key="3">
    <source>
        <dbReference type="ARBA" id="ARBA00019539"/>
    </source>
</evidence>
<comment type="function">
    <text evidence="4">Inclusion body (IB) resident protein that interacts strongly with lipid droplet (LD) proteins. Involved in LD-mediated IB clearing after protein folding stress, probably by enabling access to the IBs of an LD-stored soluble sterol derivative that acts as a chaperone in inclusion clearing.</text>
</comment>
<dbReference type="GO" id="GO:0005634">
    <property type="term" value="C:nucleus"/>
    <property type="evidence" value="ECO:0007669"/>
    <property type="project" value="TreeGrafter"/>
</dbReference>
<comment type="subunit">
    <text evidence="1">Interacts with lipid droplet proteins.</text>
</comment>
<dbReference type="GO" id="GO:0005829">
    <property type="term" value="C:cytosol"/>
    <property type="evidence" value="ECO:0007669"/>
    <property type="project" value="TreeGrafter"/>
</dbReference>
<dbReference type="InterPro" id="IPR019412">
    <property type="entry name" value="IML2/TPR_39"/>
</dbReference>